<comment type="caution">
    <text evidence="2">The sequence shown here is derived from an EMBL/GenBank/DDBJ whole genome shotgun (WGS) entry which is preliminary data.</text>
</comment>
<name>A0AAW1W8X2_RUBAR</name>
<evidence type="ECO:0000313" key="2">
    <source>
        <dbReference type="EMBL" id="KAK9919787.1"/>
    </source>
</evidence>
<evidence type="ECO:0000256" key="1">
    <source>
        <dbReference type="SAM" id="Coils"/>
    </source>
</evidence>
<reference evidence="2 3" key="1">
    <citation type="journal article" date="2023" name="G3 (Bethesda)">
        <title>A chromosome-length genome assembly and annotation of blackberry (Rubus argutus, cv. 'Hillquist').</title>
        <authorList>
            <person name="Bruna T."/>
            <person name="Aryal R."/>
            <person name="Dudchenko O."/>
            <person name="Sargent D.J."/>
            <person name="Mead D."/>
            <person name="Buti M."/>
            <person name="Cavallini A."/>
            <person name="Hytonen T."/>
            <person name="Andres J."/>
            <person name="Pham M."/>
            <person name="Weisz D."/>
            <person name="Mascagni F."/>
            <person name="Usai G."/>
            <person name="Natali L."/>
            <person name="Bassil N."/>
            <person name="Fernandez G.E."/>
            <person name="Lomsadze A."/>
            <person name="Armour M."/>
            <person name="Olukolu B."/>
            <person name="Poorten T."/>
            <person name="Britton C."/>
            <person name="Davik J."/>
            <person name="Ashrafi H."/>
            <person name="Aiden E.L."/>
            <person name="Borodovsky M."/>
            <person name="Worthington M."/>
        </authorList>
    </citation>
    <scope>NUCLEOTIDE SEQUENCE [LARGE SCALE GENOMIC DNA]</scope>
    <source>
        <strain evidence="2">PI 553951</strain>
    </source>
</reference>
<evidence type="ECO:0008006" key="4">
    <source>
        <dbReference type="Google" id="ProtNLM"/>
    </source>
</evidence>
<keyword evidence="3" id="KW-1185">Reference proteome</keyword>
<evidence type="ECO:0000313" key="3">
    <source>
        <dbReference type="Proteomes" id="UP001457282"/>
    </source>
</evidence>
<proteinExistence type="predicted"/>
<organism evidence="2 3">
    <name type="scientific">Rubus argutus</name>
    <name type="common">Southern blackberry</name>
    <dbReference type="NCBI Taxonomy" id="59490"/>
    <lineage>
        <taxon>Eukaryota</taxon>
        <taxon>Viridiplantae</taxon>
        <taxon>Streptophyta</taxon>
        <taxon>Embryophyta</taxon>
        <taxon>Tracheophyta</taxon>
        <taxon>Spermatophyta</taxon>
        <taxon>Magnoliopsida</taxon>
        <taxon>eudicotyledons</taxon>
        <taxon>Gunneridae</taxon>
        <taxon>Pentapetalae</taxon>
        <taxon>rosids</taxon>
        <taxon>fabids</taxon>
        <taxon>Rosales</taxon>
        <taxon>Rosaceae</taxon>
        <taxon>Rosoideae</taxon>
        <taxon>Rosoideae incertae sedis</taxon>
        <taxon>Rubus</taxon>
    </lineage>
</organism>
<feature type="coiled-coil region" evidence="1">
    <location>
        <begin position="80"/>
        <end position="142"/>
    </location>
</feature>
<sequence length="164" mass="19066">MIQQSFRRFANTAAFLQKHLMGEELATANALMLKMELLPPLQANARQWEEVILKKQADKATEEAKVNEVREKLRERRAYLVKCDAKLAELEVLKAELEKKIDSWRTSRALHSEQLIREVSAAEEMRRTINDAQTDIKRTTLESEDHLLEYHRAILDIASLGRRL</sequence>
<dbReference type="Proteomes" id="UP001457282">
    <property type="component" value="Unassembled WGS sequence"/>
</dbReference>
<accession>A0AAW1W8X2</accession>
<keyword evidence="1" id="KW-0175">Coiled coil</keyword>
<dbReference type="EMBL" id="JBEDUW010000006">
    <property type="protein sequence ID" value="KAK9919787.1"/>
    <property type="molecule type" value="Genomic_DNA"/>
</dbReference>
<protein>
    <recommendedName>
        <fullName evidence="4">Nuf2 DHR10-like domain-containing protein</fullName>
    </recommendedName>
</protein>
<gene>
    <name evidence="2" type="ORF">M0R45_028365</name>
</gene>
<dbReference type="AlphaFoldDB" id="A0AAW1W8X2"/>